<evidence type="ECO:0008006" key="5">
    <source>
        <dbReference type="Google" id="ProtNLM"/>
    </source>
</evidence>
<accession>A0ABQ3T676</accession>
<dbReference type="Proteomes" id="UP000608522">
    <property type="component" value="Unassembled WGS sequence"/>
</dbReference>
<sequence length="378" mass="39313">MPGTVAVLHNPPPRARLRTATRLAVCAAVPWFLCLWWGTSTVPVPAALPAVLILREDVYAAPRLGWDRLVGVVVGVALSTFVLHWLPPPSASSVTSASAAASVSFLAVLACGCAGMYLMYRDGAPNQQVLITALVIYATAVPGYALARLVESVVGIACVVLLGPLLWPPAPYRSAAAGLDAYRSEVGGLLGSVAARLTGGGPPTAPELPEGAVPWTLPQDGLAAYDRAARRARLPRPYVRAPSRPPDGLGARLRLAARSALTLQYFAQELRERARATGTTGTTGDTGRGGPPGPGTPPPGPGAPPPDPALRDLAPLVRATARALDAALRGEDCAADLERARGLDLAHRAAHPTRHDAVLRAGLHLTHEAVADHLSTRP</sequence>
<dbReference type="RefSeq" id="WP_202197949.1">
    <property type="nucleotide sequence ID" value="NZ_BAAATO010000004.1"/>
</dbReference>
<evidence type="ECO:0000256" key="1">
    <source>
        <dbReference type="SAM" id="MobiDB-lite"/>
    </source>
</evidence>
<feature type="region of interest" description="Disordered" evidence="1">
    <location>
        <begin position="273"/>
        <end position="311"/>
    </location>
</feature>
<keyword evidence="2" id="KW-0472">Membrane</keyword>
<feature type="transmembrane region" description="Helical" evidence="2">
    <location>
        <begin position="129"/>
        <end position="147"/>
    </location>
</feature>
<gene>
    <name evidence="3" type="ORF">Sspor_10710</name>
</gene>
<dbReference type="EMBL" id="BNED01000005">
    <property type="protein sequence ID" value="GHI75510.1"/>
    <property type="molecule type" value="Genomic_DNA"/>
</dbReference>
<feature type="compositionally biased region" description="Pro residues" evidence="1">
    <location>
        <begin position="291"/>
        <end position="308"/>
    </location>
</feature>
<keyword evidence="2" id="KW-0812">Transmembrane</keyword>
<organism evidence="3 4">
    <name type="scientific">Streptomyces spororaveus</name>
    <dbReference type="NCBI Taxonomy" id="284039"/>
    <lineage>
        <taxon>Bacteria</taxon>
        <taxon>Bacillati</taxon>
        <taxon>Actinomycetota</taxon>
        <taxon>Actinomycetes</taxon>
        <taxon>Kitasatosporales</taxon>
        <taxon>Streptomycetaceae</taxon>
        <taxon>Streptomyces</taxon>
    </lineage>
</organism>
<feature type="transmembrane region" description="Helical" evidence="2">
    <location>
        <begin position="66"/>
        <end position="86"/>
    </location>
</feature>
<feature type="transmembrane region" description="Helical" evidence="2">
    <location>
        <begin position="153"/>
        <end position="170"/>
    </location>
</feature>
<evidence type="ECO:0000313" key="3">
    <source>
        <dbReference type="EMBL" id="GHI75510.1"/>
    </source>
</evidence>
<comment type="caution">
    <text evidence="3">The sequence shown here is derived from an EMBL/GenBank/DDBJ whole genome shotgun (WGS) entry which is preliminary data.</text>
</comment>
<keyword evidence="4" id="KW-1185">Reference proteome</keyword>
<name>A0ABQ3T676_9ACTN</name>
<protein>
    <recommendedName>
        <fullName evidence="5">FUSC family protein</fullName>
    </recommendedName>
</protein>
<feature type="transmembrane region" description="Helical" evidence="2">
    <location>
        <begin position="28"/>
        <end position="54"/>
    </location>
</feature>
<keyword evidence="2" id="KW-1133">Transmembrane helix</keyword>
<reference evidence="4" key="1">
    <citation type="submission" date="2023-07" db="EMBL/GenBank/DDBJ databases">
        <title>Whole genome shotgun sequence of Streptomyces spororaveus NBRC 15456.</title>
        <authorList>
            <person name="Komaki H."/>
            <person name="Tamura T."/>
        </authorList>
    </citation>
    <scope>NUCLEOTIDE SEQUENCE [LARGE SCALE GENOMIC DNA]</scope>
    <source>
        <strain evidence="4">NBRC 15456</strain>
    </source>
</reference>
<proteinExistence type="predicted"/>
<evidence type="ECO:0000313" key="4">
    <source>
        <dbReference type="Proteomes" id="UP000608522"/>
    </source>
</evidence>
<evidence type="ECO:0000256" key="2">
    <source>
        <dbReference type="SAM" id="Phobius"/>
    </source>
</evidence>
<feature type="transmembrane region" description="Helical" evidence="2">
    <location>
        <begin position="98"/>
        <end position="120"/>
    </location>
</feature>